<evidence type="ECO:0000313" key="2">
    <source>
        <dbReference type="Proteomes" id="UP000281553"/>
    </source>
</evidence>
<dbReference type="AlphaFoldDB" id="A0A3P7LXS1"/>
<dbReference type="OrthoDB" id="10463493at2759"/>
<dbReference type="EMBL" id="UYRU01063837">
    <property type="protein sequence ID" value="VDN15853.1"/>
    <property type="molecule type" value="Genomic_DNA"/>
</dbReference>
<evidence type="ECO:0000313" key="1">
    <source>
        <dbReference type="EMBL" id="VDN15853.1"/>
    </source>
</evidence>
<sequence length="191" mass="21387">MNSLSVCVSGLITAPWHLYACQGHDLRRIGQPSGHQLTAENDHLLHLRVRREAPNIQGEPDGVWIVITCRTVEANSASSIFLHCPARSGPRRREGKDSAALSECYQNCAPMEPCRTDTEEACVPDGRSINCSQKPQISTKRECRGKPLILHPSYLHCEDSLKSTIPQLADAYVRIDTSIRQKLYLQDIDFH</sequence>
<protein>
    <submittedName>
        <fullName evidence="1">Uncharacterized protein</fullName>
    </submittedName>
</protein>
<name>A0A3P7LXS1_DIBLA</name>
<dbReference type="Proteomes" id="UP000281553">
    <property type="component" value="Unassembled WGS sequence"/>
</dbReference>
<organism evidence="1 2">
    <name type="scientific">Dibothriocephalus latus</name>
    <name type="common">Fish tapeworm</name>
    <name type="synonym">Diphyllobothrium latum</name>
    <dbReference type="NCBI Taxonomy" id="60516"/>
    <lineage>
        <taxon>Eukaryota</taxon>
        <taxon>Metazoa</taxon>
        <taxon>Spiralia</taxon>
        <taxon>Lophotrochozoa</taxon>
        <taxon>Platyhelminthes</taxon>
        <taxon>Cestoda</taxon>
        <taxon>Eucestoda</taxon>
        <taxon>Diphyllobothriidea</taxon>
        <taxon>Diphyllobothriidae</taxon>
        <taxon>Dibothriocephalus</taxon>
    </lineage>
</organism>
<reference evidence="1 2" key="1">
    <citation type="submission" date="2018-11" db="EMBL/GenBank/DDBJ databases">
        <authorList>
            <consortium name="Pathogen Informatics"/>
        </authorList>
    </citation>
    <scope>NUCLEOTIDE SEQUENCE [LARGE SCALE GENOMIC DNA]</scope>
</reference>
<keyword evidence="2" id="KW-1185">Reference proteome</keyword>
<accession>A0A3P7LXS1</accession>
<gene>
    <name evidence="1" type="ORF">DILT_LOCUS11684</name>
</gene>
<proteinExistence type="predicted"/>